<sequence>MTMSKPIWQPVIPADQIPMNIYRAHINQKYHQNLTSSHALHQWSVTHPQDFWLDLHQYTGIVPPLPPTVTRAYDAHLPIDQIPKFFDGAVVNYAENVFHDKVLSRTALVGIRENQSLAGEVWTWARLREVVRQLRSAMLRSGVCPGDRVGAIISTSVWSVALFLAAASIGAIWTSIAPDIGVEGCVSRLDQVHPRILFADSASTFKGKSHSNIAKVQRIASRLTSSPEVFLIPMGENSTTTTTTTTTNTTVSESAFPSLETFLSRSLPSDALHFARLPYSHPLYILYTSGTTGPPKCLVHSHSVILQHKKVSQLHNSLSAEDIVFQYSSTSWVLWNIMVGHLAVGAQLVLYDGSPLWPSPTAMLKILAYHRVTYWGVSPRYLQQLEMAIASGGGPQKVELLEGVDLSALKMVQTGGAHLAADQYRWFYRVFPSRVHLTSVTGGTDLVTSWVGTDPAGPLYPGEIQLPMLGQDVDVAHPVTGESVRESGQQGEFVCRAPFPSMPVFFWGDTRDMVKYKEAYFGMFPGCWAQRDWASYNPVTRGWVIHGRSDGVLNPQGIRFGSSDIYSIVEAHPFNEVISTTVCVGRRIGSDETVFLFVVMQKPHQLTDGLVQRLKATIKEGLSSRHVPQYIVEVPEVPMTVNGKKIETLVKQIVSTGKVPETVSNTVENPGCLSYFQQFYSMERSSRL</sequence>
<proteinExistence type="predicted"/>
<comment type="caution">
    <text evidence="2">The sequence shown here is derived from an EMBL/GenBank/DDBJ whole genome shotgun (WGS) entry which is preliminary data.</text>
</comment>
<protein>
    <recommendedName>
        <fullName evidence="1">AMP-dependent synthetase/ligase domain-containing protein</fullName>
    </recommendedName>
</protein>
<dbReference type="GO" id="GO:0006629">
    <property type="term" value="P:lipid metabolic process"/>
    <property type="evidence" value="ECO:0007669"/>
    <property type="project" value="InterPro"/>
</dbReference>
<organism evidence="2 3">
    <name type="scientific">Aspergillus nanangensis</name>
    <dbReference type="NCBI Taxonomy" id="2582783"/>
    <lineage>
        <taxon>Eukaryota</taxon>
        <taxon>Fungi</taxon>
        <taxon>Dikarya</taxon>
        <taxon>Ascomycota</taxon>
        <taxon>Pezizomycotina</taxon>
        <taxon>Eurotiomycetes</taxon>
        <taxon>Eurotiomycetidae</taxon>
        <taxon>Eurotiales</taxon>
        <taxon>Aspergillaceae</taxon>
        <taxon>Aspergillus</taxon>
        <taxon>Aspergillus subgen. Circumdati</taxon>
    </lineage>
</organism>
<dbReference type="InterPro" id="IPR020845">
    <property type="entry name" value="AMP-binding_CS"/>
</dbReference>
<feature type="domain" description="AMP-dependent synthetase/ligase" evidence="1">
    <location>
        <begin position="105"/>
        <end position="498"/>
    </location>
</feature>
<reference evidence="2" key="2">
    <citation type="submission" date="2020-02" db="EMBL/GenBank/DDBJ databases">
        <authorList>
            <person name="Gilchrist C.L.M."/>
            <person name="Chooi Y.-H."/>
        </authorList>
    </citation>
    <scope>NUCLEOTIDE SEQUENCE</scope>
    <source>
        <strain evidence="2">MST-FP2251</strain>
    </source>
</reference>
<dbReference type="AlphaFoldDB" id="A0AAD4CRE9"/>
<dbReference type="PROSITE" id="PS00455">
    <property type="entry name" value="AMP_BINDING"/>
    <property type="match status" value="1"/>
</dbReference>
<accession>A0AAD4CRE9</accession>
<dbReference type="InterPro" id="IPR045851">
    <property type="entry name" value="AMP-bd_C_sf"/>
</dbReference>
<keyword evidence="3" id="KW-1185">Reference proteome</keyword>
<dbReference type="Gene3D" id="3.40.50.12780">
    <property type="entry name" value="N-terminal domain of ligase-like"/>
    <property type="match status" value="1"/>
</dbReference>
<dbReference type="PANTHER" id="PTHR42921">
    <property type="entry name" value="ACETOACETYL-COA SYNTHETASE"/>
    <property type="match status" value="1"/>
</dbReference>
<dbReference type="NCBIfam" id="TIGR01217">
    <property type="entry name" value="ac_ac_CoA_syn"/>
    <property type="match status" value="1"/>
</dbReference>
<reference evidence="2" key="1">
    <citation type="journal article" date="2019" name="Beilstein J. Org. Chem.">
        <title>Nanangenines: drimane sesquiterpenoids as the dominant metabolite cohort of a novel Australian fungus, Aspergillus nanangensis.</title>
        <authorList>
            <person name="Lacey H.J."/>
            <person name="Gilchrist C.L.M."/>
            <person name="Crombie A."/>
            <person name="Kalaitzis J.A."/>
            <person name="Vuong D."/>
            <person name="Rutledge P.J."/>
            <person name="Turner P."/>
            <person name="Pitt J.I."/>
            <person name="Lacey E."/>
            <person name="Chooi Y.H."/>
            <person name="Piggott A.M."/>
        </authorList>
    </citation>
    <scope>NUCLEOTIDE SEQUENCE</scope>
    <source>
        <strain evidence="2">MST-FP2251</strain>
    </source>
</reference>
<dbReference type="Pfam" id="PF00501">
    <property type="entry name" value="AMP-binding"/>
    <property type="match status" value="1"/>
</dbReference>
<gene>
    <name evidence="2" type="ORF">FE257_005002</name>
</gene>
<dbReference type="InterPro" id="IPR000873">
    <property type="entry name" value="AMP-dep_synth/lig_dom"/>
</dbReference>
<dbReference type="EMBL" id="VCAU01000021">
    <property type="protein sequence ID" value="KAF9891067.1"/>
    <property type="molecule type" value="Genomic_DNA"/>
</dbReference>
<dbReference type="PANTHER" id="PTHR42921:SF4">
    <property type="entry name" value="ACETOACETYL-COA SYNTHASE (AFU_ORTHOLOGUE AFUA_8G04770)"/>
    <property type="match status" value="1"/>
</dbReference>
<dbReference type="Gene3D" id="3.30.300.30">
    <property type="match status" value="1"/>
</dbReference>
<name>A0AAD4CRE9_ASPNN</name>
<dbReference type="GO" id="GO:0030729">
    <property type="term" value="F:acetoacetate-CoA ligase activity"/>
    <property type="evidence" value="ECO:0007669"/>
    <property type="project" value="InterPro"/>
</dbReference>
<dbReference type="InterPro" id="IPR042099">
    <property type="entry name" value="ANL_N_sf"/>
</dbReference>
<dbReference type="Proteomes" id="UP001194746">
    <property type="component" value="Unassembled WGS sequence"/>
</dbReference>
<dbReference type="SUPFAM" id="SSF56801">
    <property type="entry name" value="Acetyl-CoA synthetase-like"/>
    <property type="match status" value="1"/>
</dbReference>
<evidence type="ECO:0000259" key="1">
    <source>
        <dbReference type="Pfam" id="PF00501"/>
    </source>
</evidence>
<evidence type="ECO:0000313" key="3">
    <source>
        <dbReference type="Proteomes" id="UP001194746"/>
    </source>
</evidence>
<evidence type="ECO:0000313" key="2">
    <source>
        <dbReference type="EMBL" id="KAF9891067.1"/>
    </source>
</evidence>
<dbReference type="InterPro" id="IPR005914">
    <property type="entry name" value="Acac_CoA_synth"/>
</dbReference>